<dbReference type="PROSITE" id="PS51881">
    <property type="entry name" value="OCT"/>
    <property type="match status" value="1"/>
</dbReference>
<evidence type="ECO:0000256" key="5">
    <source>
        <dbReference type="ARBA" id="ARBA00022741"/>
    </source>
</evidence>
<dbReference type="Pfam" id="PF09269">
    <property type="entry name" value="DUF1967"/>
    <property type="match status" value="1"/>
</dbReference>
<evidence type="ECO:0000256" key="2">
    <source>
        <dbReference type="ARBA" id="ARBA00007699"/>
    </source>
</evidence>
<comment type="cofactor">
    <cofactor evidence="1 9">
        <name>Mg(2+)</name>
        <dbReference type="ChEBI" id="CHEBI:18420"/>
    </cofactor>
</comment>
<dbReference type="Proteomes" id="UP000198817">
    <property type="component" value="Unassembled WGS sequence"/>
</dbReference>
<gene>
    <name evidence="9" type="primary">obg</name>
    <name evidence="14" type="ORF">SAMN05216508_10179</name>
</gene>
<dbReference type="InterPro" id="IPR015349">
    <property type="entry name" value="OCT_dom"/>
</dbReference>
<dbReference type="AlphaFoldDB" id="A0A1I7EXG2"/>
<name>A0A1I7EXG2_9FIRM</name>
<comment type="caution">
    <text evidence="9">Lacks conserved residue(s) required for the propagation of feature annotation.</text>
</comment>
<evidence type="ECO:0000259" key="13">
    <source>
        <dbReference type="PROSITE" id="PS51883"/>
    </source>
</evidence>
<proteinExistence type="inferred from homology"/>
<dbReference type="SUPFAM" id="SSF102741">
    <property type="entry name" value="Obg GTP-binding protein C-terminal domain"/>
    <property type="match status" value="1"/>
</dbReference>
<dbReference type="Pfam" id="PF01018">
    <property type="entry name" value="GTP1_OBG"/>
    <property type="match status" value="1"/>
</dbReference>
<dbReference type="RefSeq" id="WP_090469147.1">
    <property type="nucleotide sequence ID" value="NZ_CACVNK010000031.1"/>
</dbReference>
<dbReference type="NCBIfam" id="NF008956">
    <property type="entry name" value="PRK12299.1"/>
    <property type="match status" value="1"/>
</dbReference>
<dbReference type="NCBIfam" id="NF008955">
    <property type="entry name" value="PRK12297.1"/>
    <property type="match status" value="1"/>
</dbReference>
<dbReference type="FunFam" id="2.70.210.12:FF:000001">
    <property type="entry name" value="GTPase Obg"/>
    <property type="match status" value="1"/>
</dbReference>
<reference evidence="14 15" key="1">
    <citation type="submission" date="2016-10" db="EMBL/GenBank/DDBJ databases">
        <authorList>
            <person name="de Groot N.N."/>
        </authorList>
    </citation>
    <scope>NUCLEOTIDE SEQUENCE [LARGE SCALE GENOMIC DNA]</scope>
    <source>
        <strain evidence="14 15">KHGC13</strain>
    </source>
</reference>
<evidence type="ECO:0000256" key="6">
    <source>
        <dbReference type="ARBA" id="ARBA00022801"/>
    </source>
</evidence>
<dbReference type="PROSITE" id="PS51883">
    <property type="entry name" value="OBG"/>
    <property type="match status" value="1"/>
</dbReference>
<keyword evidence="15" id="KW-1185">Reference proteome</keyword>
<dbReference type="GO" id="GO:0042254">
    <property type="term" value="P:ribosome biogenesis"/>
    <property type="evidence" value="ECO:0007669"/>
    <property type="project" value="UniProtKB-UniRule"/>
</dbReference>
<dbReference type="GO" id="GO:0005525">
    <property type="term" value="F:GTP binding"/>
    <property type="evidence" value="ECO:0007669"/>
    <property type="project" value="UniProtKB-UniRule"/>
</dbReference>
<dbReference type="PANTHER" id="PTHR11702">
    <property type="entry name" value="DEVELOPMENTALLY REGULATED GTP-BINDING PROTEIN-RELATED"/>
    <property type="match status" value="1"/>
</dbReference>
<feature type="domain" description="OBG-type G" evidence="11">
    <location>
        <begin position="161"/>
        <end position="332"/>
    </location>
</feature>
<dbReference type="InterPro" id="IPR036346">
    <property type="entry name" value="GTP-bd_prot_GTP1/OBG_C_sf"/>
</dbReference>
<dbReference type="InterPro" id="IPR027417">
    <property type="entry name" value="P-loop_NTPase"/>
</dbReference>
<dbReference type="Gene3D" id="2.70.210.12">
    <property type="entry name" value="GTP1/OBG domain"/>
    <property type="match status" value="1"/>
</dbReference>
<dbReference type="PROSITE" id="PS51710">
    <property type="entry name" value="G_OBG"/>
    <property type="match status" value="1"/>
</dbReference>
<dbReference type="HAMAP" id="MF_01454">
    <property type="entry name" value="GTPase_Obg"/>
    <property type="match status" value="1"/>
</dbReference>
<feature type="binding site" evidence="9">
    <location>
        <position position="174"/>
    </location>
    <ligand>
        <name>Mg(2+)</name>
        <dbReference type="ChEBI" id="CHEBI:18420"/>
    </ligand>
</feature>
<dbReference type="InterPro" id="IPR014100">
    <property type="entry name" value="GTP-bd_Obg/CgtA"/>
</dbReference>
<feature type="binding site" evidence="9">
    <location>
        <begin position="192"/>
        <end position="196"/>
    </location>
    <ligand>
        <name>GTP</name>
        <dbReference type="ChEBI" id="CHEBI:37565"/>
    </ligand>
</feature>
<sequence>MSTFVDRANITIQSGKGGNGAVSFRREPFVPDGGPDGGDGGKGGDVIIQADPNMRTLMDFKYSSKYKAENGQDGMRKKCFGKKGKDLIISVPPGTVVLDTASGKVMKDLVEAGDSFVAARGGKGGKGNVHYMNSVRQAPNFAEAGTEGIRREITLELKAIADVGLVGFPNVGKSSLLANATRSNPKIANYHFTTLQPNLGVVQLYDTSFVMADIAGIIEGAHEGLGLGLRFLKHIERTKVLIHVVDVAGSEGRDPKEDFDKIMKELALYGRNVQKKPMLVAANKVDLIDEDGPEYRAFKEYVEGKGYRVFPLSAPIGYGVKELMDAALLTLQEVEKNPPEEEEVEYFDFEQDEAQGPEYREVHVSRGEDGAFELSGGQLMKIFNSTNFNDMGSLRYLYKYIENSGAVEKMKEMGLEEEDIIRINDFEFEFYDEY</sequence>
<comment type="similarity">
    <text evidence="2 9">Belongs to the TRAFAC class OBG-HflX-like GTPase superfamily. OBG GTPase family.</text>
</comment>
<evidence type="ECO:0000256" key="10">
    <source>
        <dbReference type="SAM" id="MobiDB-lite"/>
    </source>
</evidence>
<keyword evidence="3 9" id="KW-0963">Cytoplasm</keyword>
<dbReference type="SUPFAM" id="SSF52540">
    <property type="entry name" value="P-loop containing nucleoside triphosphate hydrolases"/>
    <property type="match status" value="1"/>
</dbReference>
<evidence type="ECO:0000259" key="12">
    <source>
        <dbReference type="PROSITE" id="PS51881"/>
    </source>
</evidence>
<dbReference type="NCBIfam" id="TIGR03595">
    <property type="entry name" value="Obg_CgtA_exten"/>
    <property type="match status" value="1"/>
</dbReference>
<evidence type="ECO:0000256" key="1">
    <source>
        <dbReference type="ARBA" id="ARBA00001946"/>
    </source>
</evidence>
<evidence type="ECO:0000256" key="7">
    <source>
        <dbReference type="ARBA" id="ARBA00022842"/>
    </source>
</evidence>
<evidence type="ECO:0000256" key="8">
    <source>
        <dbReference type="ARBA" id="ARBA00023134"/>
    </source>
</evidence>
<dbReference type="Pfam" id="PF01926">
    <property type="entry name" value="MMR_HSR1"/>
    <property type="match status" value="1"/>
</dbReference>
<dbReference type="GO" id="GO:0005737">
    <property type="term" value="C:cytoplasm"/>
    <property type="evidence" value="ECO:0007669"/>
    <property type="project" value="UniProtKB-SubCell"/>
</dbReference>
<dbReference type="OrthoDB" id="9807318at2"/>
<dbReference type="NCBIfam" id="NF008954">
    <property type="entry name" value="PRK12296.1"/>
    <property type="match status" value="1"/>
</dbReference>
<feature type="region of interest" description="Disordered" evidence="10">
    <location>
        <begin position="16"/>
        <end position="46"/>
    </location>
</feature>
<dbReference type="PRINTS" id="PR00326">
    <property type="entry name" value="GTP1OBG"/>
</dbReference>
<evidence type="ECO:0000259" key="11">
    <source>
        <dbReference type="PROSITE" id="PS51710"/>
    </source>
</evidence>
<dbReference type="EMBL" id="FPBT01000001">
    <property type="protein sequence ID" value="SFU28569.1"/>
    <property type="molecule type" value="Genomic_DNA"/>
</dbReference>
<keyword evidence="7 9" id="KW-0460">Magnesium</keyword>
<feature type="binding site" evidence="9">
    <location>
        <position position="194"/>
    </location>
    <ligand>
        <name>Mg(2+)</name>
        <dbReference type="ChEBI" id="CHEBI:18420"/>
    </ligand>
</feature>
<feature type="binding site" evidence="9">
    <location>
        <begin position="283"/>
        <end position="286"/>
    </location>
    <ligand>
        <name>GTP</name>
        <dbReference type="ChEBI" id="CHEBI:37565"/>
    </ligand>
</feature>
<keyword evidence="8 9" id="KW-0342">GTP-binding</keyword>
<feature type="binding site" evidence="9">
    <location>
        <begin position="313"/>
        <end position="315"/>
    </location>
    <ligand>
        <name>GTP</name>
        <dbReference type="ChEBI" id="CHEBI:37565"/>
    </ligand>
</feature>
<comment type="function">
    <text evidence="9">An essential GTPase which binds GTP, GDP and possibly (p)ppGpp with moderate affinity, with high nucleotide exchange rates and a fairly low GTP hydrolysis rate. Plays a role in control of the cell cycle, stress response, ribosome biogenesis and in those bacteria that undergo differentiation, in morphogenesis control.</text>
</comment>
<dbReference type="SUPFAM" id="SSF82051">
    <property type="entry name" value="Obg GTP-binding protein N-terminal domain"/>
    <property type="match status" value="1"/>
</dbReference>
<dbReference type="GO" id="GO:0003924">
    <property type="term" value="F:GTPase activity"/>
    <property type="evidence" value="ECO:0007669"/>
    <property type="project" value="UniProtKB-UniRule"/>
</dbReference>
<dbReference type="NCBIfam" id="TIGR02729">
    <property type="entry name" value="Obg_CgtA"/>
    <property type="match status" value="1"/>
</dbReference>
<keyword evidence="5 9" id="KW-0547">Nucleotide-binding</keyword>
<keyword evidence="4 9" id="KW-0479">Metal-binding</keyword>
<evidence type="ECO:0000256" key="4">
    <source>
        <dbReference type="ARBA" id="ARBA00022723"/>
    </source>
</evidence>
<dbReference type="PANTHER" id="PTHR11702:SF31">
    <property type="entry name" value="MITOCHONDRIAL RIBOSOME-ASSOCIATED GTPASE 2"/>
    <property type="match status" value="1"/>
</dbReference>
<dbReference type="EC" id="3.6.5.-" evidence="9"/>
<organism evidence="14 15">
    <name type="scientific">Eubacterium pyruvativorans</name>
    <dbReference type="NCBI Taxonomy" id="155865"/>
    <lineage>
        <taxon>Bacteria</taxon>
        <taxon>Bacillati</taxon>
        <taxon>Bacillota</taxon>
        <taxon>Clostridia</taxon>
        <taxon>Eubacteriales</taxon>
        <taxon>Eubacteriaceae</taxon>
        <taxon>Eubacterium</taxon>
    </lineage>
</organism>
<feature type="domain" description="OCT" evidence="12">
    <location>
        <begin position="341"/>
        <end position="432"/>
    </location>
</feature>
<accession>A0A1I7EXG2</accession>
<feature type="compositionally biased region" description="Gly residues" evidence="10">
    <location>
        <begin position="34"/>
        <end position="44"/>
    </location>
</feature>
<dbReference type="STRING" id="155865.SAMN05216515_10280"/>
<dbReference type="Gene3D" id="3.40.50.300">
    <property type="entry name" value="P-loop containing nucleotide triphosphate hydrolases"/>
    <property type="match status" value="1"/>
</dbReference>
<dbReference type="InterPro" id="IPR031167">
    <property type="entry name" value="G_OBG"/>
</dbReference>
<comment type="subunit">
    <text evidence="9">Monomer.</text>
</comment>
<evidence type="ECO:0000256" key="9">
    <source>
        <dbReference type="HAMAP-Rule" id="MF_01454"/>
    </source>
</evidence>
<evidence type="ECO:0000313" key="15">
    <source>
        <dbReference type="Proteomes" id="UP000198817"/>
    </source>
</evidence>
<dbReference type="Gene3D" id="3.30.300.350">
    <property type="entry name" value="GTP-binding protein OBG, C-terminal domain"/>
    <property type="match status" value="1"/>
</dbReference>
<keyword evidence="6 9" id="KW-0378">Hydrolase</keyword>
<feature type="domain" description="Obg" evidence="13">
    <location>
        <begin position="2"/>
        <end position="160"/>
    </location>
</feature>
<dbReference type="InterPro" id="IPR006073">
    <property type="entry name" value="GTP-bd"/>
</dbReference>
<evidence type="ECO:0000256" key="3">
    <source>
        <dbReference type="ARBA" id="ARBA00022490"/>
    </source>
</evidence>
<dbReference type="GO" id="GO:0000287">
    <property type="term" value="F:magnesium ion binding"/>
    <property type="evidence" value="ECO:0007669"/>
    <property type="project" value="InterPro"/>
</dbReference>
<feature type="binding site" evidence="9">
    <location>
        <begin position="167"/>
        <end position="174"/>
    </location>
    <ligand>
        <name>GTP</name>
        <dbReference type="ChEBI" id="CHEBI:37565"/>
    </ligand>
</feature>
<dbReference type="InterPro" id="IPR006169">
    <property type="entry name" value="GTP1_OBG_dom"/>
</dbReference>
<comment type="subcellular location">
    <subcellularLocation>
        <location evidence="9">Cytoplasm</location>
    </subcellularLocation>
</comment>
<dbReference type="InterPro" id="IPR045086">
    <property type="entry name" value="OBG_GTPase"/>
</dbReference>
<dbReference type="CDD" id="cd01898">
    <property type="entry name" value="Obg"/>
    <property type="match status" value="1"/>
</dbReference>
<evidence type="ECO:0000313" key="14">
    <source>
        <dbReference type="EMBL" id="SFU28569.1"/>
    </source>
</evidence>
<protein>
    <recommendedName>
        <fullName evidence="9">GTPase Obg</fullName>
        <ecNumber evidence="9">3.6.5.-</ecNumber>
    </recommendedName>
    <alternativeName>
        <fullName evidence="9">GTP-binding protein Obg</fullName>
    </alternativeName>
</protein>
<dbReference type="InterPro" id="IPR036726">
    <property type="entry name" value="GTP1_OBG_dom_sf"/>
</dbReference>